<reference evidence="2 3" key="1">
    <citation type="submission" date="2016-06" db="EMBL/GenBank/DDBJ databases">
        <title>Complete genome sequence of a deep-branching marine Gamma Proteobacterium Woeseia oceani type strain XK5.</title>
        <authorList>
            <person name="Mu D."/>
            <person name="Du Z."/>
        </authorList>
    </citation>
    <scope>NUCLEOTIDE SEQUENCE [LARGE SCALE GENOMIC DNA]</scope>
    <source>
        <strain evidence="2 3">XK5</strain>
    </source>
</reference>
<feature type="transmembrane region" description="Helical" evidence="1">
    <location>
        <begin position="129"/>
        <end position="151"/>
    </location>
</feature>
<organism evidence="2 3">
    <name type="scientific">Woeseia oceani</name>
    <dbReference type="NCBI Taxonomy" id="1548547"/>
    <lineage>
        <taxon>Bacteria</taxon>
        <taxon>Pseudomonadati</taxon>
        <taxon>Pseudomonadota</taxon>
        <taxon>Gammaproteobacteria</taxon>
        <taxon>Woeseiales</taxon>
        <taxon>Woeseiaceae</taxon>
        <taxon>Woeseia</taxon>
    </lineage>
</organism>
<keyword evidence="1" id="KW-0472">Membrane</keyword>
<sequence>MKIGALIESWRSNPSNSPITAFLLLLLGIDFVFFFLHFLPLFGVLNDPLFSLEEDGGYPERYQYAKIFSIIVLLIMVSAKAKVIGYGAWAVLFLYLLLDDALSIHELLGHQVATSMDFLPAFGLRARDFGELVVTGIAATLLLAPLAVFYLCGTSSFRTVSRYLFLLLVALAFFGIFVDMLHVAIQQGWKVSFLLGALEDGGEMIVMSMMAAYVFLLYWRNRNAGSLSQPTI</sequence>
<evidence type="ECO:0000313" key="2">
    <source>
        <dbReference type="EMBL" id="ANO50488.1"/>
    </source>
</evidence>
<proteinExistence type="predicted"/>
<accession>A0A193LDD2</accession>
<gene>
    <name evidence="2" type="ORF">BA177_04015</name>
</gene>
<name>A0A193LDD2_9GAMM</name>
<dbReference type="OrthoDB" id="7857417at2"/>
<feature type="transmembrane region" description="Helical" evidence="1">
    <location>
        <begin position="204"/>
        <end position="219"/>
    </location>
</feature>
<dbReference type="EMBL" id="CP016268">
    <property type="protein sequence ID" value="ANO50488.1"/>
    <property type="molecule type" value="Genomic_DNA"/>
</dbReference>
<feature type="transmembrane region" description="Helical" evidence="1">
    <location>
        <begin position="163"/>
        <end position="184"/>
    </location>
</feature>
<dbReference type="Proteomes" id="UP000092695">
    <property type="component" value="Chromosome"/>
</dbReference>
<protein>
    <submittedName>
        <fullName evidence="2">Uncharacterized protein</fullName>
    </submittedName>
</protein>
<evidence type="ECO:0000313" key="3">
    <source>
        <dbReference type="Proteomes" id="UP000092695"/>
    </source>
</evidence>
<keyword evidence="1" id="KW-0812">Transmembrane</keyword>
<dbReference type="RefSeq" id="WP_068613166.1">
    <property type="nucleotide sequence ID" value="NZ_CP016268.1"/>
</dbReference>
<evidence type="ECO:0000256" key="1">
    <source>
        <dbReference type="SAM" id="Phobius"/>
    </source>
</evidence>
<keyword evidence="1" id="KW-1133">Transmembrane helix</keyword>
<keyword evidence="3" id="KW-1185">Reference proteome</keyword>
<feature type="transmembrane region" description="Helical" evidence="1">
    <location>
        <begin position="21"/>
        <end position="42"/>
    </location>
</feature>
<dbReference type="KEGG" id="woc:BA177_04015"/>
<dbReference type="AlphaFoldDB" id="A0A193LDD2"/>